<name>A0ABW0QVD0_9BACL</name>
<dbReference type="RefSeq" id="WP_378110070.1">
    <property type="nucleotide sequence ID" value="NZ_JBHSNC010000006.1"/>
</dbReference>
<organism evidence="2 3">
    <name type="scientific">Cohnella yongneupensis</name>
    <dbReference type="NCBI Taxonomy" id="425006"/>
    <lineage>
        <taxon>Bacteria</taxon>
        <taxon>Bacillati</taxon>
        <taxon>Bacillota</taxon>
        <taxon>Bacilli</taxon>
        <taxon>Bacillales</taxon>
        <taxon>Paenibacillaceae</taxon>
        <taxon>Cohnella</taxon>
    </lineage>
</organism>
<evidence type="ECO:0000313" key="2">
    <source>
        <dbReference type="EMBL" id="MFC5528229.1"/>
    </source>
</evidence>
<dbReference type="Proteomes" id="UP001596108">
    <property type="component" value="Unassembled WGS sequence"/>
</dbReference>
<accession>A0ABW0QVD0</accession>
<gene>
    <name evidence="2" type="ORF">ACFPQ4_02005</name>
</gene>
<dbReference type="InterPro" id="IPR000014">
    <property type="entry name" value="PAS"/>
</dbReference>
<comment type="caution">
    <text evidence="2">The sequence shown here is derived from an EMBL/GenBank/DDBJ whole genome shotgun (WGS) entry which is preliminary data.</text>
</comment>
<dbReference type="Pfam" id="PF13188">
    <property type="entry name" value="PAS_8"/>
    <property type="match status" value="1"/>
</dbReference>
<protein>
    <submittedName>
        <fullName evidence="2">PAS domain-containing protein</fullName>
    </submittedName>
</protein>
<dbReference type="InterPro" id="IPR035965">
    <property type="entry name" value="PAS-like_dom_sf"/>
</dbReference>
<keyword evidence="3" id="KW-1185">Reference proteome</keyword>
<dbReference type="EMBL" id="JBHSNC010000006">
    <property type="protein sequence ID" value="MFC5528229.1"/>
    <property type="molecule type" value="Genomic_DNA"/>
</dbReference>
<feature type="domain" description="PAS" evidence="1">
    <location>
        <begin position="4"/>
        <end position="61"/>
    </location>
</feature>
<reference evidence="3" key="1">
    <citation type="journal article" date="2019" name="Int. J. Syst. Evol. Microbiol.">
        <title>The Global Catalogue of Microorganisms (GCM) 10K type strain sequencing project: providing services to taxonomists for standard genome sequencing and annotation.</title>
        <authorList>
            <consortium name="The Broad Institute Genomics Platform"/>
            <consortium name="The Broad Institute Genome Sequencing Center for Infectious Disease"/>
            <person name="Wu L."/>
            <person name="Ma J."/>
        </authorList>
    </citation>
    <scope>NUCLEOTIDE SEQUENCE [LARGE SCALE GENOMIC DNA]</scope>
    <source>
        <strain evidence="3">CGMCC 1.18578</strain>
    </source>
</reference>
<dbReference type="Gene3D" id="3.30.450.20">
    <property type="entry name" value="PAS domain"/>
    <property type="match status" value="1"/>
</dbReference>
<proteinExistence type="predicted"/>
<evidence type="ECO:0000313" key="3">
    <source>
        <dbReference type="Proteomes" id="UP001596108"/>
    </source>
</evidence>
<evidence type="ECO:0000259" key="1">
    <source>
        <dbReference type="Pfam" id="PF13188"/>
    </source>
</evidence>
<dbReference type="SUPFAM" id="SSF55785">
    <property type="entry name" value="PYP-like sensor domain (PAS domain)"/>
    <property type="match status" value="1"/>
</dbReference>
<sequence>MREERFRRIFNATPFLIALRSMKDKRYINVNESFLTTIGLPINEVINQTADLLHYIVDTDDQGELTSNRNDPWTKERLSSYILACNNNLHSI</sequence>